<dbReference type="GO" id="GO:1904380">
    <property type="term" value="P:endoplasmic reticulum mannose trimming"/>
    <property type="evidence" value="ECO:0007669"/>
    <property type="project" value="InterPro"/>
</dbReference>
<dbReference type="PANTHER" id="PTHR45679:SF6">
    <property type="entry name" value="ER DEGRADATION-ENHANCING ALPHA-MANNOSIDASE-LIKE PROTEIN 2"/>
    <property type="match status" value="1"/>
</dbReference>
<dbReference type="EC" id="3.2.1.-" evidence="5"/>
<evidence type="ECO:0000313" key="9">
    <source>
        <dbReference type="Proteomes" id="UP000675881"/>
    </source>
</evidence>
<evidence type="ECO:0000256" key="1">
    <source>
        <dbReference type="ARBA" id="ARBA00004240"/>
    </source>
</evidence>
<dbReference type="EMBL" id="HG994584">
    <property type="protein sequence ID" value="CAF2956002.1"/>
    <property type="molecule type" value="Genomic_DNA"/>
</dbReference>
<dbReference type="InterPro" id="IPR036026">
    <property type="entry name" value="Seven-hairpin_glycosidases"/>
</dbReference>
<feature type="compositionally biased region" description="Basic and acidic residues" evidence="6">
    <location>
        <begin position="539"/>
        <end position="551"/>
    </location>
</feature>
<keyword evidence="3" id="KW-0256">Endoplasmic reticulum</keyword>
<feature type="transmembrane region" description="Helical" evidence="7">
    <location>
        <begin position="476"/>
        <end position="500"/>
    </location>
</feature>
<dbReference type="InterPro" id="IPR044674">
    <property type="entry name" value="EDEM1/2/3"/>
</dbReference>
<keyword evidence="5" id="KW-0326">Glycosidase</keyword>
<reference evidence="8" key="1">
    <citation type="submission" date="2021-02" db="EMBL/GenBank/DDBJ databases">
        <authorList>
            <person name="Bekaert M."/>
        </authorList>
    </citation>
    <scope>NUCLEOTIDE SEQUENCE</scope>
    <source>
        <strain evidence="8">IoA-00</strain>
    </source>
</reference>
<dbReference type="InterPro" id="IPR001382">
    <property type="entry name" value="Glyco_hydro_47"/>
</dbReference>
<comment type="subcellular location">
    <subcellularLocation>
        <location evidence="1">Endoplasmic reticulum</location>
    </subcellularLocation>
</comment>
<dbReference type="SUPFAM" id="SSF48225">
    <property type="entry name" value="Seven-hairpin glycosidases"/>
    <property type="match status" value="1"/>
</dbReference>
<gene>
    <name evidence="8" type="ORF">LSAA_9572</name>
</gene>
<name>A0A7R8CWW7_LEPSM</name>
<dbReference type="Pfam" id="PF01532">
    <property type="entry name" value="Glyco_hydro_47"/>
    <property type="match status" value="2"/>
</dbReference>
<dbReference type="PRINTS" id="PR00747">
    <property type="entry name" value="GLYHDRLASE47"/>
</dbReference>
<evidence type="ECO:0000313" key="8">
    <source>
        <dbReference type="EMBL" id="CAF2956002.1"/>
    </source>
</evidence>
<evidence type="ECO:0000256" key="5">
    <source>
        <dbReference type="RuleBase" id="RU361193"/>
    </source>
</evidence>
<evidence type="ECO:0000256" key="3">
    <source>
        <dbReference type="ARBA" id="ARBA00022824"/>
    </source>
</evidence>
<dbReference type="OrthoDB" id="8118055at2759"/>
<evidence type="ECO:0000256" key="7">
    <source>
        <dbReference type="SAM" id="Phobius"/>
    </source>
</evidence>
<dbReference type="InterPro" id="IPR012341">
    <property type="entry name" value="6hp_glycosidase-like_sf"/>
</dbReference>
<dbReference type="GO" id="GO:0005975">
    <property type="term" value="P:carbohydrate metabolic process"/>
    <property type="evidence" value="ECO:0007669"/>
    <property type="project" value="InterPro"/>
</dbReference>
<accession>A0A7R8CWW7</accession>
<keyword evidence="5" id="KW-0378">Hydrolase</keyword>
<evidence type="ECO:0000256" key="4">
    <source>
        <dbReference type="ARBA" id="ARBA00023180"/>
    </source>
</evidence>
<sequence>MKKIRQLRSSVKEICSGSDTLGGYSLTLIDSLDTLAIMGNFTEFRRIYSFVSKVKDMDINANVSVFETNIRIVGGLLSAHLYAKSAGIDVADSWPCDGPLLHLAAKVATRLLPAFDTDTGMPYGTVNLRHGVPFEETPVSCVAGVGTFIVEFSVLSQLTGDPIYEEKAKGALNGLWKHRSKLDLVGNHVNVQTGKWTAVDAGIGAGVDSYFEYLVKEAFWPGVLSMIGEDEIGLKSIHNYRTILKTQYGFLPEFYDVYAVYLYQTTKDPYLLEMGEMVLSTIKHSAKTTCGYATVKDVRDHLIEDRMESFFLAETTKYLYLLFDPTNPVHGTLTKAQIVHKGTDHECIIDVGGTILIRKLIPWILRSQIVVKSKNASKKEHFPYHCFKSKGPTSLLVIILDQQVPSFFNMRLEGDPAFSDQLKASKDTMFYICKGACLCGIVDNKGKVIYCYGEFFPRQGDIFQDEEEYRISSSNYGLLAAQVAITIVGLFAILIVLILIKSTLSSYLHHDMMFMEPMIKKDDIIGVPDTLPPPLTSEDDPHSEHTHDEVSTHSSNTRIGASGKSVPVEKLKTLRLHRKDFKKGGEGLRGKNVTENFRIKEKDMKRNYEIKTM</sequence>
<keyword evidence="4" id="KW-0325">Glycoprotein</keyword>
<dbReference type="GO" id="GO:0004571">
    <property type="term" value="F:mannosyl-oligosaccharide 1,2-alpha-mannosidase activity"/>
    <property type="evidence" value="ECO:0007669"/>
    <property type="project" value="InterPro"/>
</dbReference>
<dbReference type="PANTHER" id="PTHR45679">
    <property type="entry name" value="ER DEGRADATION-ENHANCING ALPHA-MANNOSIDASE-LIKE PROTEIN 2"/>
    <property type="match status" value="1"/>
</dbReference>
<evidence type="ECO:0000256" key="6">
    <source>
        <dbReference type="SAM" id="MobiDB-lite"/>
    </source>
</evidence>
<dbReference type="GO" id="GO:0016020">
    <property type="term" value="C:membrane"/>
    <property type="evidence" value="ECO:0007669"/>
    <property type="project" value="InterPro"/>
</dbReference>
<dbReference type="GO" id="GO:0005509">
    <property type="term" value="F:calcium ion binding"/>
    <property type="evidence" value="ECO:0007669"/>
    <property type="project" value="InterPro"/>
</dbReference>
<proteinExistence type="inferred from homology"/>
<comment type="similarity">
    <text evidence="2 5">Belongs to the glycosyl hydrolase 47 family.</text>
</comment>
<keyword evidence="7" id="KW-0812">Transmembrane</keyword>
<dbReference type="GO" id="GO:0044322">
    <property type="term" value="C:endoplasmic reticulum quality control compartment"/>
    <property type="evidence" value="ECO:0007669"/>
    <property type="project" value="GOC"/>
</dbReference>
<keyword evidence="7" id="KW-1133">Transmembrane helix</keyword>
<protein>
    <recommendedName>
        <fullName evidence="5">alpha-1,2-Mannosidase</fullName>
        <ecNumber evidence="5">3.2.1.-</ecNumber>
    </recommendedName>
</protein>
<keyword evidence="9" id="KW-1185">Reference proteome</keyword>
<keyword evidence="7" id="KW-0472">Membrane</keyword>
<evidence type="ECO:0000256" key="2">
    <source>
        <dbReference type="ARBA" id="ARBA00007658"/>
    </source>
</evidence>
<dbReference type="Proteomes" id="UP000675881">
    <property type="component" value="Chromosome 5"/>
</dbReference>
<dbReference type="AlphaFoldDB" id="A0A7R8CWW7"/>
<organism evidence="8 9">
    <name type="scientific">Lepeophtheirus salmonis</name>
    <name type="common">Salmon louse</name>
    <name type="synonym">Caligus salmonis</name>
    <dbReference type="NCBI Taxonomy" id="72036"/>
    <lineage>
        <taxon>Eukaryota</taxon>
        <taxon>Metazoa</taxon>
        <taxon>Ecdysozoa</taxon>
        <taxon>Arthropoda</taxon>
        <taxon>Crustacea</taxon>
        <taxon>Multicrustacea</taxon>
        <taxon>Hexanauplia</taxon>
        <taxon>Copepoda</taxon>
        <taxon>Siphonostomatoida</taxon>
        <taxon>Caligidae</taxon>
        <taxon>Lepeophtheirus</taxon>
    </lineage>
</organism>
<feature type="region of interest" description="Disordered" evidence="6">
    <location>
        <begin position="530"/>
        <end position="563"/>
    </location>
</feature>
<dbReference type="Gene3D" id="1.50.10.10">
    <property type="match status" value="2"/>
</dbReference>